<evidence type="ECO:0000256" key="1">
    <source>
        <dbReference type="ARBA" id="ARBA00001974"/>
    </source>
</evidence>
<evidence type="ECO:0000256" key="3">
    <source>
        <dbReference type="ARBA" id="ARBA00022630"/>
    </source>
</evidence>
<dbReference type="Pfam" id="PF02770">
    <property type="entry name" value="Acyl-CoA_dh_M"/>
    <property type="match status" value="1"/>
</dbReference>
<dbReference type="SUPFAM" id="SSF56645">
    <property type="entry name" value="Acyl-CoA dehydrogenase NM domain-like"/>
    <property type="match status" value="1"/>
</dbReference>
<keyword evidence="11" id="KW-1185">Reference proteome</keyword>
<dbReference type="Pfam" id="PF00441">
    <property type="entry name" value="Acyl-CoA_dh_1"/>
    <property type="match status" value="1"/>
</dbReference>
<dbReference type="GO" id="GO:0005886">
    <property type="term" value="C:plasma membrane"/>
    <property type="evidence" value="ECO:0007669"/>
    <property type="project" value="TreeGrafter"/>
</dbReference>
<dbReference type="InterPro" id="IPR006091">
    <property type="entry name" value="Acyl-CoA_Oxase/DH_mid-dom"/>
</dbReference>
<evidence type="ECO:0000256" key="2">
    <source>
        <dbReference type="ARBA" id="ARBA00009347"/>
    </source>
</evidence>
<dbReference type="RefSeq" id="WP_135338704.1">
    <property type="nucleotide sequence ID" value="NZ_JBHLTX010000036.1"/>
</dbReference>
<dbReference type="InterPro" id="IPR046373">
    <property type="entry name" value="Acyl-CoA_Oxase/DH_mid-dom_sf"/>
</dbReference>
<comment type="cofactor">
    <cofactor evidence="1 6">
        <name>FAD</name>
        <dbReference type="ChEBI" id="CHEBI:57692"/>
    </cofactor>
</comment>
<dbReference type="OrthoDB" id="3964153at2"/>
<comment type="caution">
    <text evidence="10">The sequence shown here is derived from an EMBL/GenBank/DDBJ whole genome shotgun (WGS) entry which is preliminary data.</text>
</comment>
<name>A0A4Z0HBU4_9ACTN</name>
<dbReference type="GO" id="GO:0050660">
    <property type="term" value="F:flavin adenine dinucleotide binding"/>
    <property type="evidence" value="ECO:0007669"/>
    <property type="project" value="InterPro"/>
</dbReference>
<sequence>MDLAYSAEEEEFRARLRGWLRTALPGLPAPPDPHDWPARRAYDCGWQRMLYEAGYAGLHWPAEAGGQGATPTQHLIFLEETERAGAPYVGAGFVGLLHAGPTIAAEGTPEQRARWLPPILRGEQVWCQGFSEPDAGSDLAALRTRAVRDGEDYLVTGSKIWTSHAQIADWCELLVRTGTGHETPGGPDTSRHRGLSWLALPMDAPGVTVRPLRTLAGTTEFAEVFLDGVRIPASQRIGAENDGWRVTLVTLSFERGTAFAGEVVACRRVLREVARAARDNGRWDDPVLRRRLGRLAADLGALWRLIQWNVSEAQHTGGLPGTGGSVFKLCYSRARQELFEAAAEALGLAALDRNHRWTADRLSSLAYTIAAGTSQIQRNIVAERILGLPRGR</sequence>
<protein>
    <submittedName>
        <fullName evidence="10">Acyl-CoA dehydrogenase</fullName>
    </submittedName>
</protein>
<dbReference type="InterPro" id="IPR037069">
    <property type="entry name" value="AcylCoA_DH/ox_N_sf"/>
</dbReference>
<keyword evidence="4 6" id="KW-0274">FAD</keyword>
<dbReference type="EMBL" id="SRID01000069">
    <property type="protein sequence ID" value="TGB13157.1"/>
    <property type="molecule type" value="Genomic_DNA"/>
</dbReference>
<dbReference type="PANTHER" id="PTHR43292">
    <property type="entry name" value="ACYL-COA DEHYDROGENASE"/>
    <property type="match status" value="1"/>
</dbReference>
<dbReference type="Proteomes" id="UP000297948">
    <property type="component" value="Unassembled WGS sequence"/>
</dbReference>
<dbReference type="InterPro" id="IPR013786">
    <property type="entry name" value="AcylCoA_DH/ox_N"/>
</dbReference>
<dbReference type="GO" id="GO:0016627">
    <property type="term" value="F:oxidoreductase activity, acting on the CH-CH group of donors"/>
    <property type="evidence" value="ECO:0007669"/>
    <property type="project" value="InterPro"/>
</dbReference>
<dbReference type="Pfam" id="PF02771">
    <property type="entry name" value="Acyl-CoA_dh_N"/>
    <property type="match status" value="1"/>
</dbReference>
<dbReference type="Gene3D" id="1.20.140.10">
    <property type="entry name" value="Butyryl-CoA Dehydrogenase, subunit A, domain 3"/>
    <property type="match status" value="1"/>
</dbReference>
<dbReference type="Gene3D" id="1.10.540.10">
    <property type="entry name" value="Acyl-CoA dehydrogenase/oxidase, N-terminal domain"/>
    <property type="match status" value="1"/>
</dbReference>
<feature type="domain" description="Acyl-CoA oxidase/dehydrogenase middle" evidence="8">
    <location>
        <begin position="127"/>
        <end position="227"/>
    </location>
</feature>
<evidence type="ECO:0000259" key="8">
    <source>
        <dbReference type="Pfam" id="PF02770"/>
    </source>
</evidence>
<feature type="domain" description="Acyl-CoA dehydrogenase/oxidase C-terminal" evidence="7">
    <location>
        <begin position="241"/>
        <end position="386"/>
    </location>
</feature>
<keyword evidence="3 6" id="KW-0285">Flavoprotein</keyword>
<feature type="domain" description="Acyl-CoA dehydrogenase/oxidase N-terminal" evidence="9">
    <location>
        <begin position="7"/>
        <end position="123"/>
    </location>
</feature>
<gene>
    <name evidence="10" type="ORF">E4099_10445</name>
</gene>
<organism evidence="10 11">
    <name type="scientific">Streptomyces palmae</name>
    <dbReference type="NCBI Taxonomy" id="1701085"/>
    <lineage>
        <taxon>Bacteria</taxon>
        <taxon>Bacillati</taxon>
        <taxon>Actinomycetota</taxon>
        <taxon>Actinomycetes</taxon>
        <taxon>Kitasatosporales</taxon>
        <taxon>Streptomycetaceae</taxon>
        <taxon>Streptomyces</taxon>
    </lineage>
</organism>
<dbReference type="Gene3D" id="2.40.110.10">
    <property type="entry name" value="Butyryl-CoA Dehydrogenase, subunit A, domain 2"/>
    <property type="match status" value="1"/>
</dbReference>
<accession>A0A4Z0HBU4</accession>
<evidence type="ECO:0000313" key="10">
    <source>
        <dbReference type="EMBL" id="TGB13157.1"/>
    </source>
</evidence>
<proteinExistence type="inferred from homology"/>
<evidence type="ECO:0000256" key="4">
    <source>
        <dbReference type="ARBA" id="ARBA00022827"/>
    </source>
</evidence>
<dbReference type="InterPro" id="IPR009075">
    <property type="entry name" value="AcylCo_DH/oxidase_C"/>
</dbReference>
<dbReference type="SUPFAM" id="SSF47203">
    <property type="entry name" value="Acyl-CoA dehydrogenase C-terminal domain-like"/>
    <property type="match status" value="1"/>
</dbReference>
<evidence type="ECO:0000259" key="7">
    <source>
        <dbReference type="Pfam" id="PF00441"/>
    </source>
</evidence>
<evidence type="ECO:0000256" key="5">
    <source>
        <dbReference type="ARBA" id="ARBA00023002"/>
    </source>
</evidence>
<reference evidence="10 11" key="1">
    <citation type="submission" date="2019-03" db="EMBL/GenBank/DDBJ databases">
        <authorList>
            <person name="Gonzalez-Pimentel J.L."/>
        </authorList>
    </citation>
    <scope>NUCLEOTIDE SEQUENCE [LARGE SCALE GENOMIC DNA]</scope>
    <source>
        <strain evidence="10 11">JCM 31289</strain>
    </source>
</reference>
<dbReference type="InterPro" id="IPR009100">
    <property type="entry name" value="AcylCoA_DH/oxidase_NM_dom_sf"/>
</dbReference>
<dbReference type="InterPro" id="IPR052161">
    <property type="entry name" value="Mycobact_Acyl-CoA_DH"/>
</dbReference>
<dbReference type="AlphaFoldDB" id="A0A4Z0HBU4"/>
<evidence type="ECO:0000256" key="6">
    <source>
        <dbReference type="RuleBase" id="RU362125"/>
    </source>
</evidence>
<comment type="similarity">
    <text evidence="2 6">Belongs to the acyl-CoA dehydrogenase family.</text>
</comment>
<evidence type="ECO:0000259" key="9">
    <source>
        <dbReference type="Pfam" id="PF02771"/>
    </source>
</evidence>
<evidence type="ECO:0000313" key="11">
    <source>
        <dbReference type="Proteomes" id="UP000297948"/>
    </source>
</evidence>
<dbReference type="PANTHER" id="PTHR43292:SF3">
    <property type="entry name" value="ACYL-COA DEHYDROGENASE FADE29"/>
    <property type="match status" value="1"/>
</dbReference>
<keyword evidence="5 6" id="KW-0560">Oxidoreductase</keyword>
<dbReference type="InterPro" id="IPR036250">
    <property type="entry name" value="AcylCo_DH-like_C"/>
</dbReference>